<evidence type="ECO:0000256" key="8">
    <source>
        <dbReference type="ARBA" id="ARBA00023326"/>
    </source>
</evidence>
<evidence type="ECO:0000259" key="12">
    <source>
        <dbReference type="PROSITE" id="PS51760"/>
    </source>
</evidence>
<dbReference type="Pfam" id="PF00331">
    <property type="entry name" value="Glyco_hydro_10"/>
    <property type="match status" value="1"/>
</dbReference>
<proteinExistence type="inferred from homology"/>
<dbReference type="InterPro" id="IPR044846">
    <property type="entry name" value="GH10"/>
</dbReference>
<dbReference type="PROSITE" id="PS00591">
    <property type="entry name" value="GH10_1"/>
    <property type="match status" value="1"/>
</dbReference>
<evidence type="ECO:0000256" key="6">
    <source>
        <dbReference type="ARBA" id="ARBA00023277"/>
    </source>
</evidence>
<dbReference type="PROSITE" id="PS51257">
    <property type="entry name" value="PROKAR_LIPOPROTEIN"/>
    <property type="match status" value="1"/>
</dbReference>
<comment type="catalytic activity">
    <reaction evidence="1 10">
        <text>Endohydrolysis of (1-&gt;4)-beta-D-xylosidic linkages in xylans.</text>
        <dbReference type="EC" id="3.2.1.8"/>
    </reaction>
</comment>
<protein>
    <recommendedName>
        <fullName evidence="10">Beta-xylanase</fullName>
        <ecNumber evidence="10">3.2.1.8</ecNumber>
    </recommendedName>
</protein>
<evidence type="ECO:0000256" key="11">
    <source>
        <dbReference type="SAM" id="MobiDB-lite"/>
    </source>
</evidence>
<dbReference type="RefSeq" id="WP_103202269.1">
    <property type="nucleotide sequence ID" value="NZ_CVTD020000011.1"/>
</dbReference>
<feature type="region of interest" description="Disordered" evidence="11">
    <location>
        <begin position="35"/>
        <end position="84"/>
    </location>
</feature>
<evidence type="ECO:0000256" key="3">
    <source>
        <dbReference type="ARBA" id="ARBA00022651"/>
    </source>
</evidence>
<feature type="active site" description="Nucleophile" evidence="9">
    <location>
        <position position="340"/>
    </location>
</feature>
<dbReference type="OrthoDB" id="9809277at2"/>
<dbReference type="Proteomes" id="UP000236497">
    <property type="component" value="Unassembled WGS sequence"/>
</dbReference>
<comment type="similarity">
    <text evidence="2 10">Belongs to the glycosyl hydrolase 10 (cellulase F) family.</text>
</comment>
<reference evidence="13 14" key="1">
    <citation type="submission" date="2015-06" db="EMBL/GenBank/DDBJ databases">
        <authorList>
            <person name="Wibberg Daniel"/>
        </authorList>
    </citation>
    <scope>NUCLEOTIDE SEQUENCE [LARGE SCALE GENOMIC DNA]</scope>
    <source>
        <strain evidence="13 14">T3/55T</strain>
    </source>
</reference>
<dbReference type="EMBL" id="CVTD020000011">
    <property type="protein sequence ID" value="CRZ34145.1"/>
    <property type="molecule type" value="Genomic_DNA"/>
</dbReference>
<evidence type="ECO:0000256" key="9">
    <source>
        <dbReference type="PROSITE-ProRule" id="PRU10061"/>
    </source>
</evidence>
<evidence type="ECO:0000256" key="1">
    <source>
        <dbReference type="ARBA" id="ARBA00000681"/>
    </source>
</evidence>
<keyword evidence="7 10" id="KW-0326">Glycosidase</keyword>
<evidence type="ECO:0000256" key="7">
    <source>
        <dbReference type="ARBA" id="ARBA00023295"/>
    </source>
</evidence>
<dbReference type="InterPro" id="IPR017853">
    <property type="entry name" value="GH"/>
</dbReference>
<sequence>MVKLGKMLFLFTILTAFIIVGGCSQKGKNISDLNTGINDSNEASEEDKLTDNNETEKDDNSDTSEQNKDNENAEGEKEEGTVSDLPLVEGGIKGVFGLHDLYAGTCINTLAITVYSDHILENYNSITLENDMKPEAILNHQKSIEAGDIVVEYSQSTIKQLDWAKNNNMKARGHVLVWYSQTPNWIFYEDFNTSKELVDRETMLARMESYIKQNFELLEELGYSDMFYAYDIVNEAVLDDGSLRDCLWKQVIGDDYIWYAFYYADKYAPEHIKLYYNDYNEQFKTSYIIDLVNTLVDENGRYLIDGIGCQAHLYTKDSIDDYIKTLEAFSATGLDVQITEIDVSLGTWQEILQPTEENLKEQGRYYYDLIKRIIDGKALGTINVSGITFWGISDGVSWRKDRSPLLFDLEFKPKYAYFGVVQDYDHAGFN</sequence>
<dbReference type="InterPro" id="IPR031158">
    <property type="entry name" value="GH10_AS"/>
</dbReference>
<dbReference type="PANTHER" id="PTHR31490:SF88">
    <property type="entry name" value="BETA-XYLANASE"/>
    <property type="match status" value="1"/>
</dbReference>
<dbReference type="InterPro" id="IPR001000">
    <property type="entry name" value="GH10_dom"/>
</dbReference>
<dbReference type="Gene3D" id="3.20.20.80">
    <property type="entry name" value="Glycosidases"/>
    <property type="match status" value="1"/>
</dbReference>
<dbReference type="SMART" id="SM00633">
    <property type="entry name" value="Glyco_10"/>
    <property type="match status" value="1"/>
</dbReference>
<accession>A0A0H5SGJ0</accession>
<evidence type="ECO:0000313" key="13">
    <source>
        <dbReference type="EMBL" id="CRZ34145.1"/>
    </source>
</evidence>
<dbReference type="PROSITE" id="PS51760">
    <property type="entry name" value="GH10_2"/>
    <property type="match status" value="1"/>
</dbReference>
<organism evidence="13 14">
    <name type="scientific">Herbinix hemicellulosilytica</name>
    <dbReference type="NCBI Taxonomy" id="1564487"/>
    <lineage>
        <taxon>Bacteria</taxon>
        <taxon>Bacillati</taxon>
        <taxon>Bacillota</taxon>
        <taxon>Clostridia</taxon>
        <taxon>Lachnospirales</taxon>
        <taxon>Lachnospiraceae</taxon>
        <taxon>Herbinix</taxon>
    </lineage>
</organism>
<gene>
    <name evidence="13" type="ORF">HHT355_0942</name>
</gene>
<evidence type="ECO:0000313" key="14">
    <source>
        <dbReference type="Proteomes" id="UP000236497"/>
    </source>
</evidence>
<dbReference type="PANTHER" id="PTHR31490">
    <property type="entry name" value="GLYCOSYL HYDROLASE"/>
    <property type="match status" value="1"/>
</dbReference>
<feature type="compositionally biased region" description="Basic and acidic residues" evidence="11">
    <location>
        <begin position="46"/>
        <end position="80"/>
    </location>
</feature>
<keyword evidence="8 10" id="KW-0624">Polysaccharide degradation</keyword>
<dbReference type="GO" id="GO:0045493">
    <property type="term" value="P:xylan catabolic process"/>
    <property type="evidence" value="ECO:0007669"/>
    <property type="project" value="UniProtKB-KW"/>
</dbReference>
<keyword evidence="14" id="KW-1185">Reference proteome</keyword>
<keyword evidence="4" id="KW-0732">Signal</keyword>
<dbReference type="AlphaFoldDB" id="A0A0H5SGJ0"/>
<dbReference type="PRINTS" id="PR00134">
    <property type="entry name" value="GLHYDRLASE10"/>
</dbReference>
<evidence type="ECO:0000256" key="2">
    <source>
        <dbReference type="ARBA" id="ARBA00007495"/>
    </source>
</evidence>
<keyword evidence="3" id="KW-0858">Xylan degradation</keyword>
<evidence type="ECO:0000256" key="10">
    <source>
        <dbReference type="RuleBase" id="RU361174"/>
    </source>
</evidence>
<keyword evidence="6 10" id="KW-0119">Carbohydrate metabolism</keyword>
<dbReference type="GO" id="GO:0031176">
    <property type="term" value="F:endo-1,4-beta-xylanase activity"/>
    <property type="evidence" value="ECO:0007669"/>
    <property type="project" value="UniProtKB-EC"/>
</dbReference>
<feature type="domain" description="GH10" evidence="12">
    <location>
        <begin position="92"/>
        <end position="423"/>
    </location>
</feature>
<dbReference type="EC" id="3.2.1.8" evidence="10"/>
<dbReference type="SUPFAM" id="SSF51445">
    <property type="entry name" value="(Trans)glycosidases"/>
    <property type="match status" value="1"/>
</dbReference>
<evidence type="ECO:0000256" key="4">
    <source>
        <dbReference type="ARBA" id="ARBA00022729"/>
    </source>
</evidence>
<keyword evidence="5 10" id="KW-0378">Hydrolase</keyword>
<evidence type="ECO:0000256" key="5">
    <source>
        <dbReference type="ARBA" id="ARBA00022801"/>
    </source>
</evidence>
<name>A0A0H5SGJ0_HERHM</name>